<accession>A0A239SWK9</accession>
<dbReference type="KEGG" id="smen:SAMEA4412692_1410"/>
<evidence type="ECO:0000313" key="1">
    <source>
        <dbReference type="EMBL" id="SNU89228.1"/>
    </source>
</evidence>
<gene>
    <name evidence="1" type="ORF">SAMEA4412692_01410</name>
</gene>
<dbReference type="Proteomes" id="UP000215185">
    <property type="component" value="Chromosome 1"/>
</dbReference>
<organism evidence="1 2">
    <name type="scientific">Streptococcus merionis</name>
    <dbReference type="NCBI Taxonomy" id="400065"/>
    <lineage>
        <taxon>Bacteria</taxon>
        <taxon>Bacillati</taxon>
        <taxon>Bacillota</taxon>
        <taxon>Bacilli</taxon>
        <taxon>Lactobacillales</taxon>
        <taxon>Streptococcaceae</taxon>
        <taxon>Streptococcus</taxon>
    </lineage>
</organism>
<dbReference type="RefSeq" id="WP_018374249.1">
    <property type="nucleotide sequence ID" value="NZ_LT906439.1"/>
</dbReference>
<protein>
    <recommendedName>
        <fullName evidence="3">Anti-bacteriophage protein A/HamA C-terminal domain-containing protein</fullName>
    </recommendedName>
</protein>
<proteinExistence type="predicted"/>
<evidence type="ECO:0000313" key="2">
    <source>
        <dbReference type="Proteomes" id="UP000215185"/>
    </source>
</evidence>
<dbReference type="EMBL" id="LT906439">
    <property type="protein sequence ID" value="SNU89228.1"/>
    <property type="molecule type" value="Genomic_DNA"/>
</dbReference>
<evidence type="ECO:0008006" key="3">
    <source>
        <dbReference type="Google" id="ProtNLM"/>
    </source>
</evidence>
<name>A0A239SWK9_9STRE</name>
<reference evidence="1 2" key="1">
    <citation type="submission" date="2017-06" db="EMBL/GenBank/DDBJ databases">
        <authorList>
            <consortium name="Pathogen Informatics"/>
        </authorList>
    </citation>
    <scope>NUCLEOTIDE SEQUENCE [LARGE SCALE GENOMIC DNA]</scope>
    <source>
        <strain evidence="1 2">NCTC13788</strain>
    </source>
</reference>
<keyword evidence="2" id="KW-1185">Reference proteome</keyword>
<dbReference type="STRING" id="1123308.GCA_000380085_01712"/>
<dbReference type="AlphaFoldDB" id="A0A239SWK9"/>
<sequence>MRKNDGISILENERGKIVKLLENRRLTKEGFSNVIFIRVEPSDLETTISEIINHFQNMSWIDKFDENYKKRSFQSRSLPTVKFLKEKLENHASDRITTDIGETVVSELSRSSLINQLDYLDVPLGELIKQQISGNSGFDFFSETKNSVIVFGEAKYLSKKNAYGNAMEQVERFVVESRDISDLRDIEDFVSLSGLRNASDGVKAYACGFSSTQIDTKNLINHIIKNRYFSTLAKHNEVIYIAVNILI</sequence>